<dbReference type="EMBL" id="FNTX01000001">
    <property type="protein sequence ID" value="SEE24247.1"/>
    <property type="molecule type" value="Genomic_DNA"/>
</dbReference>
<keyword evidence="1" id="KW-0732">Signal</keyword>
<dbReference type="PROSITE" id="PS51257">
    <property type="entry name" value="PROKAR_LIPOPROTEIN"/>
    <property type="match status" value="1"/>
</dbReference>
<accession>A0A1H5H8F1</accession>
<name>A0A1H5H8F1_9MICO</name>
<dbReference type="OrthoDB" id="26872at2"/>
<reference evidence="4" key="1">
    <citation type="submission" date="2016-10" db="EMBL/GenBank/DDBJ databases">
        <authorList>
            <person name="Varghese N."/>
            <person name="Submissions S."/>
        </authorList>
    </citation>
    <scope>NUCLEOTIDE SEQUENCE [LARGE SCALE GENOMIC DNA]</scope>
    <source>
        <strain evidence="4">DSM 21368</strain>
    </source>
</reference>
<evidence type="ECO:0000259" key="2">
    <source>
        <dbReference type="Pfam" id="PF03713"/>
    </source>
</evidence>
<keyword evidence="4" id="KW-1185">Reference proteome</keyword>
<dbReference type="Gene3D" id="1.20.1260.10">
    <property type="match status" value="1"/>
</dbReference>
<proteinExistence type="predicted"/>
<protein>
    <submittedName>
        <fullName evidence="3">Uncharacterized conserved protein, DUF305 family</fullName>
    </submittedName>
</protein>
<evidence type="ECO:0000256" key="1">
    <source>
        <dbReference type="SAM" id="SignalP"/>
    </source>
</evidence>
<gene>
    <name evidence="3" type="ORF">SAMN04488554_1887</name>
</gene>
<organism evidence="3 4">
    <name type="scientific">Ruania alba</name>
    <dbReference type="NCBI Taxonomy" id="648782"/>
    <lineage>
        <taxon>Bacteria</taxon>
        <taxon>Bacillati</taxon>
        <taxon>Actinomycetota</taxon>
        <taxon>Actinomycetes</taxon>
        <taxon>Micrococcales</taxon>
        <taxon>Ruaniaceae</taxon>
        <taxon>Ruania</taxon>
    </lineage>
</organism>
<dbReference type="AlphaFoldDB" id="A0A1H5H8F1"/>
<dbReference type="PANTHER" id="PTHR36933:SF1">
    <property type="entry name" value="SLL0788 PROTEIN"/>
    <property type="match status" value="1"/>
</dbReference>
<sequence>MNRITSTAALTLTAALALGACSGPNGESETSTTTSTANDADVMFAQMMIPHHEQAIEMSELVLENGSGDAEVTSLAEDIMAAQGPEIEQLDTWLEDWGAEPMADEMAGMDHGDGMMSEEDMAALDSASGTEADELFLEQMIVHHEGAVQMAQGEVEDGENADAIALAEQIIEAQNIEITLMQDLLDR</sequence>
<dbReference type="PANTHER" id="PTHR36933">
    <property type="entry name" value="SLL0788 PROTEIN"/>
    <property type="match status" value="1"/>
</dbReference>
<evidence type="ECO:0000313" key="4">
    <source>
        <dbReference type="Proteomes" id="UP000199220"/>
    </source>
</evidence>
<dbReference type="Proteomes" id="UP000199220">
    <property type="component" value="Unassembled WGS sequence"/>
</dbReference>
<feature type="signal peptide" evidence="1">
    <location>
        <begin position="1"/>
        <end position="22"/>
    </location>
</feature>
<feature type="domain" description="DUF305" evidence="2">
    <location>
        <begin position="41"/>
        <end position="185"/>
    </location>
</feature>
<dbReference type="RefSeq" id="WP_089772675.1">
    <property type="nucleotide sequence ID" value="NZ_FNTX01000001.1"/>
</dbReference>
<feature type="chain" id="PRO_5038397198" evidence="1">
    <location>
        <begin position="23"/>
        <end position="187"/>
    </location>
</feature>
<dbReference type="InterPro" id="IPR012347">
    <property type="entry name" value="Ferritin-like"/>
</dbReference>
<dbReference type="Pfam" id="PF03713">
    <property type="entry name" value="DUF305"/>
    <property type="match status" value="1"/>
</dbReference>
<dbReference type="STRING" id="648782.SAMN04488554_1887"/>
<evidence type="ECO:0000313" key="3">
    <source>
        <dbReference type="EMBL" id="SEE24247.1"/>
    </source>
</evidence>
<dbReference type="InterPro" id="IPR005183">
    <property type="entry name" value="DUF305_CopM-like"/>
</dbReference>